<evidence type="ECO:0000256" key="1">
    <source>
        <dbReference type="ARBA" id="ARBA00022741"/>
    </source>
</evidence>
<feature type="non-terminal residue" evidence="8">
    <location>
        <position position="831"/>
    </location>
</feature>
<dbReference type="PANTHER" id="PTHR12131:SF1">
    <property type="entry name" value="ATP-DEPENDENT RNA HELICASE SUPV3L1, MITOCHONDRIAL-RELATED"/>
    <property type="match status" value="1"/>
</dbReference>
<dbReference type="InterPro" id="IPR027417">
    <property type="entry name" value="P-loop_NTPase"/>
</dbReference>
<keyword evidence="2" id="KW-0378">Hydrolase</keyword>
<name>A0A3A9J977_9PROT</name>
<comment type="caution">
    <text evidence="8">The sequence shown here is derived from an EMBL/GenBank/DDBJ whole genome shotgun (WGS) entry which is preliminary data.</text>
</comment>
<dbReference type="PROSITE" id="PS51194">
    <property type="entry name" value="HELICASE_CTER"/>
    <property type="match status" value="1"/>
</dbReference>
<dbReference type="SMART" id="SM00490">
    <property type="entry name" value="HELICc"/>
    <property type="match status" value="1"/>
</dbReference>
<evidence type="ECO:0000256" key="2">
    <source>
        <dbReference type="ARBA" id="ARBA00022801"/>
    </source>
</evidence>
<evidence type="ECO:0000256" key="3">
    <source>
        <dbReference type="ARBA" id="ARBA00022806"/>
    </source>
</evidence>
<reference evidence="8 9" key="1">
    <citation type="submission" date="2018-09" db="EMBL/GenBank/DDBJ databases">
        <title>Roseomonas sp. nov., isolated from feces of Tibetan antelopes in the Qinghai-Tibet plateau, China.</title>
        <authorList>
            <person name="Tian Z."/>
        </authorList>
    </citation>
    <scope>NUCLEOTIDE SEQUENCE [LARGE SCALE GENOMIC DNA]</scope>
    <source>
        <strain evidence="8 9">Z24</strain>
    </source>
</reference>
<keyword evidence="1" id="KW-0547">Nucleotide-binding</keyword>
<dbReference type="SUPFAM" id="SSF52540">
    <property type="entry name" value="P-loop containing nucleoside triphosphate hydrolases"/>
    <property type="match status" value="2"/>
</dbReference>
<feature type="domain" description="Helicase C-terminal" evidence="7">
    <location>
        <begin position="146"/>
        <end position="311"/>
    </location>
</feature>
<dbReference type="EMBL" id="RAQU01000068">
    <property type="protein sequence ID" value="RKK03817.1"/>
    <property type="molecule type" value="Genomic_DNA"/>
</dbReference>
<keyword evidence="5" id="KW-0175">Coiled coil</keyword>
<dbReference type="GO" id="GO:0016787">
    <property type="term" value="F:hydrolase activity"/>
    <property type="evidence" value="ECO:0007669"/>
    <property type="project" value="UniProtKB-KW"/>
</dbReference>
<dbReference type="Pfam" id="PF00271">
    <property type="entry name" value="Helicase_C"/>
    <property type="match status" value="1"/>
</dbReference>
<evidence type="ECO:0000313" key="8">
    <source>
        <dbReference type="EMBL" id="RKK03817.1"/>
    </source>
</evidence>
<dbReference type="InterPro" id="IPR055206">
    <property type="entry name" value="DEXQc_SUV3"/>
</dbReference>
<proteinExistence type="predicted"/>
<dbReference type="AlphaFoldDB" id="A0A3A9J977"/>
<evidence type="ECO:0000259" key="7">
    <source>
        <dbReference type="PROSITE" id="PS51194"/>
    </source>
</evidence>
<sequence>MFPARVKAILGPTNTGKTHLAITRMLAHASGIIGFPLRLLARENYDRMVAAKGARYVALITGEEKIVPPEAKWFACTVEAMPLDRQAEFVAVDEIQLCADPDRGHIFTDRLLHARGLVETMFLGAETIRPLLQRLVPQAEIETRPRLSQLSYAGPAKLTRLPPRSAVVAFSAAEVYAIAEAIRRRRGGCAVVMGRLSPRTRNAQVALYQNREVDFLVATDAIGMGLNMDVDHVAFASLNKFDGHRPRVLTPQEAAQIAGRAGRGMRDGTFGVTAECPPLPDEMVEKIETHHFEALQTLAWRNSDLDMASIDGLLDSLALAPNQPGLARGNDATDHITLEALSRDPEVRKLATSRARVRLLWEACQIPDFRKLADDSHTKFAAKIFGHLVQDGALPNDWVAGQIAQLGNIEGDLDTLMTRLSAIRVWTYVAARADWVRDATRFQSEARAAEDAVSDALHERLTARFVDRRAAHLIRRLDETEEELLSAVNRKGEVVVEGHPVGHVSGFVFEPDASAANEDERKLVLRAARRALVDEIPRRVVALEAAKDEEFALTPTHRITWDGAEIARLKAGPTADKPQVDVLQSEFLDGAQRERVRAKLAAWLEALIAKEFAAVTTVEEKAAEDNTLRGPAFRLREYLGLVPGGTEAEVNPELRQKLKAIGIRAGRFALYLPEVLKPRPMALRAQLWALKAECVVPTLPGGGLVSIQPPEGWPRGFAATMGWVQAGSVLLRLDVAERVAGELGHLTRRAPATLPQDVASRLGVKADALPAVLNALGFRLLPAEPLAEDAFGPPSPTMVGARREEHGRGNRPRHGQRPQRDRRPQQAPAAA</sequence>
<dbReference type="Proteomes" id="UP000278036">
    <property type="component" value="Unassembled WGS sequence"/>
</dbReference>
<dbReference type="InParanoid" id="A0A3A9J977"/>
<protein>
    <submittedName>
        <fullName evidence="8">DEAD/DEAH box helicase</fullName>
    </submittedName>
</protein>
<evidence type="ECO:0000256" key="6">
    <source>
        <dbReference type="SAM" id="MobiDB-lite"/>
    </source>
</evidence>
<dbReference type="GO" id="GO:0005524">
    <property type="term" value="F:ATP binding"/>
    <property type="evidence" value="ECO:0007669"/>
    <property type="project" value="UniProtKB-KW"/>
</dbReference>
<keyword evidence="4" id="KW-0067">ATP-binding</keyword>
<dbReference type="PANTHER" id="PTHR12131">
    <property type="entry name" value="ATP-DEPENDENT RNA AND DNA HELICASE"/>
    <property type="match status" value="1"/>
</dbReference>
<dbReference type="GO" id="GO:0004386">
    <property type="term" value="F:helicase activity"/>
    <property type="evidence" value="ECO:0007669"/>
    <property type="project" value="UniProtKB-KW"/>
</dbReference>
<dbReference type="InterPro" id="IPR001650">
    <property type="entry name" value="Helicase_C-like"/>
</dbReference>
<dbReference type="Gene3D" id="3.40.50.300">
    <property type="entry name" value="P-loop containing nucleotide triphosphate hydrolases"/>
    <property type="match status" value="2"/>
</dbReference>
<evidence type="ECO:0000256" key="5">
    <source>
        <dbReference type="SAM" id="Coils"/>
    </source>
</evidence>
<evidence type="ECO:0000256" key="4">
    <source>
        <dbReference type="ARBA" id="ARBA00022840"/>
    </source>
</evidence>
<feature type="coiled-coil region" evidence="5">
    <location>
        <begin position="463"/>
        <end position="490"/>
    </location>
</feature>
<gene>
    <name evidence="8" type="ORF">D6Z83_12750</name>
</gene>
<dbReference type="OrthoDB" id="9807155at2"/>
<dbReference type="InterPro" id="IPR050699">
    <property type="entry name" value="RNA-DNA_Helicase"/>
</dbReference>
<dbReference type="Pfam" id="PF22527">
    <property type="entry name" value="DEXQc_Suv3"/>
    <property type="match status" value="1"/>
</dbReference>
<feature type="region of interest" description="Disordered" evidence="6">
    <location>
        <begin position="786"/>
        <end position="831"/>
    </location>
</feature>
<evidence type="ECO:0000313" key="9">
    <source>
        <dbReference type="Proteomes" id="UP000278036"/>
    </source>
</evidence>
<organism evidence="8 9">
    <name type="scientific">Teichococcus wenyumeiae</name>
    <dbReference type="NCBI Taxonomy" id="2478470"/>
    <lineage>
        <taxon>Bacteria</taxon>
        <taxon>Pseudomonadati</taxon>
        <taxon>Pseudomonadota</taxon>
        <taxon>Alphaproteobacteria</taxon>
        <taxon>Acetobacterales</taxon>
        <taxon>Roseomonadaceae</taxon>
        <taxon>Roseomonas</taxon>
    </lineage>
</organism>
<keyword evidence="3 8" id="KW-0347">Helicase</keyword>
<accession>A0A3A9J977</accession>